<protein>
    <submittedName>
        <fullName evidence="2">Small Nuclear ribonucleoprotein splicing factor</fullName>
    </submittedName>
</protein>
<dbReference type="AlphaFoldDB" id="L7JSN9"/>
<accession>L7JSN9</accession>
<feature type="domain" description="Sm" evidence="1">
    <location>
        <begin position="8"/>
        <end position="71"/>
    </location>
</feature>
<gene>
    <name evidence="2" type="ORF">THOM_2588</name>
</gene>
<keyword evidence="2" id="KW-0687">Ribonucleoprotein</keyword>
<sequence length="71" mass="8032">MATNLKKFLIEDLNEYIDRTIIVKLIGGREVKGLLKSYDNNFNLVLKGGADWEYNNTLFCFGASVVSICIE</sequence>
<dbReference type="SMART" id="SM00651">
    <property type="entry name" value="Sm"/>
    <property type="match status" value="1"/>
</dbReference>
<dbReference type="Gene3D" id="2.30.30.100">
    <property type="match status" value="1"/>
</dbReference>
<dbReference type="STRING" id="72359.L7JSN9"/>
<dbReference type="OMA" id="DWEYSNT"/>
<name>L7JSN9_TRAHO</name>
<evidence type="ECO:0000259" key="1">
    <source>
        <dbReference type="PROSITE" id="PS52002"/>
    </source>
</evidence>
<evidence type="ECO:0000313" key="2">
    <source>
        <dbReference type="EMBL" id="ELQ74493.1"/>
    </source>
</evidence>
<dbReference type="GO" id="GO:0003723">
    <property type="term" value="F:RNA binding"/>
    <property type="evidence" value="ECO:0007669"/>
    <property type="project" value="InterPro"/>
</dbReference>
<proteinExistence type="predicted"/>
<dbReference type="HOGENOM" id="CLU_197704_0_0_1"/>
<dbReference type="GO" id="GO:1990904">
    <property type="term" value="C:ribonucleoprotein complex"/>
    <property type="evidence" value="ECO:0007669"/>
    <property type="project" value="UniProtKB-KW"/>
</dbReference>
<dbReference type="Proteomes" id="UP000011185">
    <property type="component" value="Unassembled WGS sequence"/>
</dbReference>
<reference evidence="2 3" key="1">
    <citation type="journal article" date="2012" name="PLoS Pathog.">
        <title>The genome of the obligate intracellular parasite Trachipleistophora hominis: new insights into microsporidian genome dynamics and reductive evolution.</title>
        <authorList>
            <person name="Heinz E."/>
            <person name="Williams T.A."/>
            <person name="Nakjang S."/>
            <person name="Noel C.J."/>
            <person name="Swan D.C."/>
            <person name="Goldberg A.V."/>
            <person name="Harris S.R."/>
            <person name="Weinmaier T."/>
            <person name="Markert S."/>
            <person name="Becher D."/>
            <person name="Bernhardt J."/>
            <person name="Dagan T."/>
            <person name="Hacker C."/>
            <person name="Lucocq J.M."/>
            <person name="Schweder T."/>
            <person name="Rattei T."/>
            <person name="Hall N."/>
            <person name="Hirt R.P."/>
            <person name="Embley T.M."/>
        </authorList>
    </citation>
    <scope>NUCLEOTIDE SEQUENCE [LARGE SCALE GENOMIC DNA]</scope>
</reference>
<dbReference type="SUPFAM" id="SSF50182">
    <property type="entry name" value="Sm-like ribonucleoproteins"/>
    <property type="match status" value="1"/>
</dbReference>
<keyword evidence="3" id="KW-1185">Reference proteome</keyword>
<dbReference type="EMBL" id="JH994038">
    <property type="protein sequence ID" value="ELQ74493.1"/>
    <property type="molecule type" value="Genomic_DNA"/>
</dbReference>
<dbReference type="OrthoDB" id="274944at2759"/>
<dbReference type="InterPro" id="IPR010920">
    <property type="entry name" value="LSM_dom_sf"/>
</dbReference>
<dbReference type="InParanoid" id="L7JSN9"/>
<dbReference type="VEuPathDB" id="MicrosporidiaDB:THOM_2588"/>
<dbReference type="InterPro" id="IPR047575">
    <property type="entry name" value="Sm"/>
</dbReference>
<dbReference type="PROSITE" id="PS52002">
    <property type="entry name" value="SM"/>
    <property type="match status" value="1"/>
</dbReference>
<dbReference type="InterPro" id="IPR001163">
    <property type="entry name" value="Sm_dom_euk/arc"/>
</dbReference>
<evidence type="ECO:0000313" key="3">
    <source>
        <dbReference type="Proteomes" id="UP000011185"/>
    </source>
</evidence>
<organism evidence="2 3">
    <name type="scientific">Trachipleistophora hominis</name>
    <name type="common">Microsporidian parasite</name>
    <dbReference type="NCBI Taxonomy" id="72359"/>
    <lineage>
        <taxon>Eukaryota</taxon>
        <taxon>Fungi</taxon>
        <taxon>Fungi incertae sedis</taxon>
        <taxon>Microsporidia</taxon>
        <taxon>Pleistophoridae</taxon>
        <taxon>Trachipleistophora</taxon>
    </lineage>
</organism>
<dbReference type="Pfam" id="PF01423">
    <property type="entry name" value="LSM"/>
    <property type="match status" value="1"/>
</dbReference>